<sequence length="98" mass="10478">MAAKHTNGTPGKGLAGRISEAWSLAVPALIWSSHGGLAERNPSLWLAYLLNMDRHCALAEAPTMAAFAATNTTTLRLTRSVFESRPRLSLLFTALDAA</sequence>
<name>A0A1H1R5Z4_9BRAD</name>
<dbReference type="AlphaFoldDB" id="A0A1H1R5Z4"/>
<protein>
    <submittedName>
        <fullName evidence="1">Uncharacterized protein</fullName>
    </submittedName>
</protein>
<evidence type="ECO:0000313" key="2">
    <source>
        <dbReference type="Proteomes" id="UP000243904"/>
    </source>
</evidence>
<reference evidence="2" key="1">
    <citation type="submission" date="2016-10" db="EMBL/GenBank/DDBJ databases">
        <authorList>
            <person name="Varghese N."/>
            <person name="Submissions S."/>
        </authorList>
    </citation>
    <scope>NUCLEOTIDE SEQUENCE [LARGE SCALE GENOMIC DNA]</scope>
    <source>
        <strain evidence="2">GAS369</strain>
    </source>
</reference>
<gene>
    <name evidence="1" type="ORF">SAMN05444158_1665</name>
</gene>
<accession>A0A1H1R5Z4</accession>
<dbReference type="EMBL" id="LT629750">
    <property type="protein sequence ID" value="SDS31234.1"/>
    <property type="molecule type" value="Genomic_DNA"/>
</dbReference>
<dbReference type="Proteomes" id="UP000243904">
    <property type="component" value="Chromosome I"/>
</dbReference>
<organism evidence="1 2">
    <name type="scientific">Bradyrhizobium canariense</name>
    <dbReference type="NCBI Taxonomy" id="255045"/>
    <lineage>
        <taxon>Bacteria</taxon>
        <taxon>Pseudomonadati</taxon>
        <taxon>Pseudomonadota</taxon>
        <taxon>Alphaproteobacteria</taxon>
        <taxon>Hyphomicrobiales</taxon>
        <taxon>Nitrobacteraceae</taxon>
        <taxon>Bradyrhizobium</taxon>
    </lineage>
</organism>
<dbReference type="RefSeq" id="WP_167558653.1">
    <property type="nucleotide sequence ID" value="NZ_LT629750.1"/>
</dbReference>
<evidence type="ECO:0000313" key="1">
    <source>
        <dbReference type="EMBL" id="SDS31234.1"/>
    </source>
</evidence>
<proteinExistence type="predicted"/>
<keyword evidence="2" id="KW-1185">Reference proteome</keyword>